<dbReference type="PROSITE" id="PS51219">
    <property type="entry name" value="DPCK"/>
    <property type="match status" value="1"/>
</dbReference>
<reference evidence="5 6" key="1">
    <citation type="submission" date="2016-09" db="EMBL/GenBank/DDBJ databases">
        <authorList>
            <person name="Capua I."/>
            <person name="De Benedictis P."/>
            <person name="Joannis T."/>
            <person name="Lombin L.H."/>
            <person name="Cattoli G."/>
        </authorList>
    </citation>
    <scope>NUCLEOTIDE SEQUENCE [LARGE SCALE GENOMIC DNA]</scope>
    <source>
        <strain evidence="5 6">GluBS11</strain>
    </source>
</reference>
<keyword evidence="2 3" id="KW-0067">ATP-binding</keyword>
<protein>
    <recommendedName>
        <fullName evidence="3 4">Dephospho-CoA kinase</fullName>
        <ecNumber evidence="3 4">2.7.1.24</ecNumber>
    </recommendedName>
    <alternativeName>
        <fullName evidence="3">Dephosphocoenzyme A kinase</fullName>
    </alternativeName>
</protein>
<dbReference type="GO" id="GO:0004140">
    <property type="term" value="F:dephospho-CoA kinase activity"/>
    <property type="evidence" value="ECO:0007669"/>
    <property type="project" value="UniProtKB-UniRule"/>
</dbReference>
<comment type="subcellular location">
    <subcellularLocation>
        <location evidence="3">Cytoplasm</location>
    </subcellularLocation>
</comment>
<dbReference type="STRING" id="1619234.SAMN05421730_1001592"/>
<comment type="similarity">
    <text evidence="3">Belongs to the CoaE family.</text>
</comment>
<keyword evidence="3 5" id="KW-0418">Kinase</keyword>
<evidence type="ECO:0000313" key="6">
    <source>
        <dbReference type="Proteomes" id="UP000199315"/>
    </source>
</evidence>
<dbReference type="UniPathway" id="UPA00241">
    <property type="reaction ID" value="UER00356"/>
</dbReference>
<proteinExistence type="inferred from homology"/>
<comment type="pathway">
    <text evidence="3">Cofactor biosynthesis; coenzyme A biosynthesis; CoA from (R)-pantothenate: step 5/5.</text>
</comment>
<dbReference type="PANTHER" id="PTHR10695:SF46">
    <property type="entry name" value="BIFUNCTIONAL COENZYME A SYNTHASE-RELATED"/>
    <property type="match status" value="1"/>
</dbReference>
<comment type="catalytic activity">
    <reaction evidence="3">
        <text>3'-dephospho-CoA + ATP = ADP + CoA + H(+)</text>
        <dbReference type="Rhea" id="RHEA:18245"/>
        <dbReference type="ChEBI" id="CHEBI:15378"/>
        <dbReference type="ChEBI" id="CHEBI:30616"/>
        <dbReference type="ChEBI" id="CHEBI:57287"/>
        <dbReference type="ChEBI" id="CHEBI:57328"/>
        <dbReference type="ChEBI" id="CHEBI:456216"/>
        <dbReference type="EC" id="2.7.1.24"/>
    </reaction>
</comment>
<dbReference type="InterPro" id="IPR027417">
    <property type="entry name" value="P-loop_NTPase"/>
</dbReference>
<dbReference type="RefSeq" id="WP_091229765.1">
    <property type="nucleotide sequence ID" value="NZ_FMKA01000001.1"/>
</dbReference>
<keyword evidence="6" id="KW-1185">Reference proteome</keyword>
<dbReference type="EC" id="2.7.1.24" evidence="3 4"/>
<keyword evidence="1 3" id="KW-0547">Nucleotide-binding</keyword>
<evidence type="ECO:0000256" key="2">
    <source>
        <dbReference type="ARBA" id="ARBA00022840"/>
    </source>
</evidence>
<dbReference type="Gene3D" id="3.40.50.300">
    <property type="entry name" value="P-loop containing nucleotide triphosphate hydrolases"/>
    <property type="match status" value="1"/>
</dbReference>
<dbReference type="HAMAP" id="MF_00376">
    <property type="entry name" value="Dephospho_CoA_kinase"/>
    <property type="match status" value="1"/>
</dbReference>
<sequence length="196" mass="22555">MKIIGITGGVGSGKSLILDYFQQKYGAKVIIADQVSHKLMEPGTRGYYEIVEFFGSGILNNDMTINREKLGKIVFGDKGKLDRLNGIMHPLVKEFIAEEIRSERASGKDRMVIIEAALLIEEHYEVLCDELWYIYSDEETRRARLKASRGYSEEKISNIFLNQCSEEMFRQHCQVVIDNSGTVEETYRQIDEKCRR</sequence>
<gene>
    <name evidence="3" type="primary">coaE</name>
    <name evidence="5" type="ORF">SAMN05421730_1001592</name>
</gene>
<evidence type="ECO:0000313" key="5">
    <source>
        <dbReference type="EMBL" id="SCP95469.1"/>
    </source>
</evidence>
<dbReference type="NCBIfam" id="TIGR00152">
    <property type="entry name" value="dephospho-CoA kinase"/>
    <property type="match status" value="1"/>
</dbReference>
<evidence type="ECO:0000256" key="1">
    <source>
        <dbReference type="ARBA" id="ARBA00022741"/>
    </source>
</evidence>
<dbReference type="CDD" id="cd02022">
    <property type="entry name" value="DPCK"/>
    <property type="match status" value="1"/>
</dbReference>
<dbReference type="EMBL" id="FMKA01000001">
    <property type="protein sequence ID" value="SCP95469.1"/>
    <property type="molecule type" value="Genomic_DNA"/>
</dbReference>
<dbReference type="Proteomes" id="UP000199315">
    <property type="component" value="Unassembled WGS sequence"/>
</dbReference>
<dbReference type="InterPro" id="IPR001977">
    <property type="entry name" value="Depp_CoAkinase"/>
</dbReference>
<dbReference type="SUPFAM" id="SSF52540">
    <property type="entry name" value="P-loop containing nucleoside triphosphate hydrolases"/>
    <property type="match status" value="1"/>
</dbReference>
<keyword evidence="3" id="KW-0808">Transferase</keyword>
<organism evidence="5 6">
    <name type="scientific">Anaerobium acetethylicum</name>
    <dbReference type="NCBI Taxonomy" id="1619234"/>
    <lineage>
        <taxon>Bacteria</taxon>
        <taxon>Bacillati</taxon>
        <taxon>Bacillota</taxon>
        <taxon>Clostridia</taxon>
        <taxon>Lachnospirales</taxon>
        <taxon>Lachnospiraceae</taxon>
        <taxon>Anaerobium</taxon>
    </lineage>
</organism>
<evidence type="ECO:0000256" key="4">
    <source>
        <dbReference type="NCBIfam" id="TIGR00152"/>
    </source>
</evidence>
<name>A0A1D3TPR3_9FIRM</name>
<dbReference type="PANTHER" id="PTHR10695">
    <property type="entry name" value="DEPHOSPHO-COA KINASE-RELATED"/>
    <property type="match status" value="1"/>
</dbReference>
<dbReference type="GO" id="GO:0005524">
    <property type="term" value="F:ATP binding"/>
    <property type="evidence" value="ECO:0007669"/>
    <property type="project" value="UniProtKB-UniRule"/>
</dbReference>
<dbReference type="OrthoDB" id="9812943at2"/>
<comment type="function">
    <text evidence="3">Catalyzes the phosphorylation of the 3'-hydroxyl group of dephosphocoenzyme A to form coenzyme A.</text>
</comment>
<keyword evidence="3" id="KW-0963">Cytoplasm</keyword>
<dbReference type="GO" id="GO:0005737">
    <property type="term" value="C:cytoplasm"/>
    <property type="evidence" value="ECO:0007669"/>
    <property type="project" value="UniProtKB-SubCell"/>
</dbReference>
<dbReference type="AlphaFoldDB" id="A0A1D3TPR3"/>
<feature type="binding site" evidence="3">
    <location>
        <begin position="11"/>
        <end position="16"/>
    </location>
    <ligand>
        <name>ATP</name>
        <dbReference type="ChEBI" id="CHEBI:30616"/>
    </ligand>
</feature>
<evidence type="ECO:0000256" key="3">
    <source>
        <dbReference type="HAMAP-Rule" id="MF_00376"/>
    </source>
</evidence>
<dbReference type="Pfam" id="PF01121">
    <property type="entry name" value="CoaE"/>
    <property type="match status" value="1"/>
</dbReference>
<dbReference type="GO" id="GO:0015937">
    <property type="term" value="P:coenzyme A biosynthetic process"/>
    <property type="evidence" value="ECO:0007669"/>
    <property type="project" value="UniProtKB-UniRule"/>
</dbReference>
<accession>A0A1D3TPR3</accession>
<keyword evidence="3" id="KW-0173">Coenzyme A biosynthesis</keyword>